<dbReference type="PANTHER" id="PTHR13887:SF54">
    <property type="entry name" value="DSBA FAMILY PROTEIN"/>
    <property type="match status" value="1"/>
</dbReference>
<organism evidence="2 3">
    <name type="scientific">Shewanella saliphila</name>
    <dbReference type="NCBI Taxonomy" id="2282698"/>
    <lineage>
        <taxon>Bacteria</taxon>
        <taxon>Pseudomonadati</taxon>
        <taxon>Pseudomonadota</taxon>
        <taxon>Gammaproteobacteria</taxon>
        <taxon>Alteromonadales</taxon>
        <taxon>Shewanellaceae</taxon>
        <taxon>Shewanella</taxon>
    </lineage>
</organism>
<proteinExistence type="predicted"/>
<dbReference type="Gene3D" id="3.40.30.10">
    <property type="entry name" value="Glutaredoxin"/>
    <property type="match status" value="1"/>
</dbReference>
<dbReference type="Proteomes" id="UP000654367">
    <property type="component" value="Unassembled WGS sequence"/>
</dbReference>
<dbReference type="Pfam" id="PF01323">
    <property type="entry name" value="DSBA"/>
    <property type="match status" value="1"/>
</dbReference>
<evidence type="ECO:0000313" key="3">
    <source>
        <dbReference type="Proteomes" id="UP000654367"/>
    </source>
</evidence>
<dbReference type="InterPro" id="IPR001853">
    <property type="entry name" value="DSBA-like_thioredoxin_dom"/>
</dbReference>
<dbReference type="RefSeq" id="WP_188922043.1">
    <property type="nucleotide sequence ID" value="NZ_BMQV01000039.1"/>
</dbReference>
<dbReference type="InterPro" id="IPR036249">
    <property type="entry name" value="Thioredoxin-like_sf"/>
</dbReference>
<name>A0ABQ2QAX8_9GAMM</name>
<reference evidence="3" key="1">
    <citation type="journal article" date="2019" name="Int. J. Syst. Evol. Microbiol.">
        <title>The Global Catalogue of Microorganisms (GCM) 10K type strain sequencing project: providing services to taxonomists for standard genome sequencing and annotation.</title>
        <authorList>
            <consortium name="The Broad Institute Genomics Platform"/>
            <consortium name="The Broad Institute Genome Sequencing Center for Infectious Disease"/>
            <person name="Wu L."/>
            <person name="Ma J."/>
        </authorList>
    </citation>
    <scope>NUCLEOTIDE SEQUENCE [LARGE SCALE GENOMIC DNA]</scope>
    <source>
        <strain evidence="3">JCM 32304</strain>
    </source>
</reference>
<gene>
    <name evidence="2" type="ORF">GCM10009409_31210</name>
</gene>
<keyword evidence="3" id="KW-1185">Reference proteome</keyword>
<evidence type="ECO:0000259" key="1">
    <source>
        <dbReference type="Pfam" id="PF01323"/>
    </source>
</evidence>
<sequence length="207" mass="23118">MTTELYFIFDSHCPWSYATTPLVNALQQAYPDMTIHLLHSAHYIGKDSAGEEQMQAAAKASGVKFGRDHIRYANSPKNSIKSANLMAWMQDKQANKQLPLLNALQTAHFVEGNPLNTKHDFTAIVEKLKLSPSNKVFKDELSVDAENILEAIAEIQQMLGTTSFPALVMTVNDNAIFIDHSQYLKNPQEVVAAIEQEIVAIQQPKKH</sequence>
<accession>A0ABQ2QAX8</accession>
<dbReference type="SUPFAM" id="SSF52833">
    <property type="entry name" value="Thioredoxin-like"/>
    <property type="match status" value="1"/>
</dbReference>
<dbReference type="EMBL" id="BMQV01000039">
    <property type="protein sequence ID" value="GGP63256.1"/>
    <property type="molecule type" value="Genomic_DNA"/>
</dbReference>
<feature type="domain" description="DSBA-like thioredoxin" evidence="1">
    <location>
        <begin position="7"/>
        <end position="133"/>
    </location>
</feature>
<evidence type="ECO:0000313" key="2">
    <source>
        <dbReference type="EMBL" id="GGP63256.1"/>
    </source>
</evidence>
<dbReference type="PANTHER" id="PTHR13887">
    <property type="entry name" value="GLUTATHIONE S-TRANSFERASE KAPPA"/>
    <property type="match status" value="1"/>
</dbReference>
<protein>
    <recommendedName>
        <fullName evidence="1">DSBA-like thioredoxin domain-containing protein</fullName>
    </recommendedName>
</protein>
<comment type="caution">
    <text evidence="2">The sequence shown here is derived from an EMBL/GenBank/DDBJ whole genome shotgun (WGS) entry which is preliminary data.</text>
</comment>